<proteinExistence type="inferred from homology"/>
<dbReference type="Proteomes" id="UP000028013">
    <property type="component" value="Unassembled WGS sequence"/>
</dbReference>
<dbReference type="GO" id="GO:0046872">
    <property type="term" value="F:metal ion binding"/>
    <property type="evidence" value="ECO:0007669"/>
    <property type="project" value="InterPro"/>
</dbReference>
<dbReference type="PANTHER" id="PTHR43690">
    <property type="entry name" value="NARDILYSIN"/>
    <property type="match status" value="1"/>
</dbReference>
<dbReference type="GO" id="GO:0006508">
    <property type="term" value="P:proteolysis"/>
    <property type="evidence" value="ECO:0007669"/>
    <property type="project" value="UniProtKB-KW"/>
</dbReference>
<feature type="domain" description="Peptidase M16 N-terminal" evidence="6">
    <location>
        <begin position="135"/>
        <end position="229"/>
    </location>
</feature>
<keyword evidence="3" id="KW-0378">Hydrolase</keyword>
<gene>
    <name evidence="8" type="ORF">M094_1009</name>
</gene>
<feature type="domain" description="Peptidase M16 C-terminal" evidence="7">
    <location>
        <begin position="710"/>
        <end position="859"/>
    </location>
</feature>
<dbReference type="PANTHER" id="PTHR43690:SF17">
    <property type="entry name" value="PROTEIN YHJJ"/>
    <property type="match status" value="1"/>
</dbReference>
<evidence type="ECO:0000256" key="5">
    <source>
        <dbReference type="ARBA" id="ARBA00023049"/>
    </source>
</evidence>
<evidence type="ECO:0000256" key="2">
    <source>
        <dbReference type="ARBA" id="ARBA00022670"/>
    </source>
</evidence>
<sequence>MKSFQFKSLLLLAALIISLPSFGQGLKAFKLKNGLSVYIWEDESKSDVFGLVGVRAGSINDPEEYTGLAHYLEHVMFKGTDKIGALNWTEEEPIYKEIIAKYDQMAEEADPAKKEAISKEINELTVKAGKLGLPNEYSNLMESMGAKGVNAGTYYDWTFYHSSFPAYQINKWLEISSQRFLHPVFRSFQSELENVYEEYNRSQDDQGRAQNQFVMEKAFEGHPYSRSIIGLPEHLKNPRLSKLIEFYEQWYVPENMVLVLVGNIKAQQISGRINAAFGRLAAKPAPERKVYQNLEIKGRKQYSAKVGFYPQVAMVFNGVPAGHPDEDALDIALALLNNNSQTGTMDKLVLDGELTSAGAYTRTFREQGRAIVAAIPLYDENQRRFESTKSAEKKALKAIQQIANGEFEDWKIDAIKAEKCRQFDLEMESNEDKAMILMNAFYNEQDLGDILNYKDKIMAITTDDIKRVAKKYLSDNYLALYIEKGKPDKNAKIEKPGYKPVEPPIGKESLYATQFKNLPIGQMEEKFADYGEVQIKQLNDRSKMYYTPNKENNVFQLVVQYGAGEREFPKLGYAAQLMNNAGIMGAYEPQELKEELSKLNATCHVTADDDNLYIIMEGYEAPLPQACQLLSRQILMPKLDEKQLARLKGSAMGMRQQRKDNVSILNEALRQYMLYGEKSDYIKELTDKEIYELQISELTGDINRASNYEAKVFFTGTLPFDQVYDILSKNLPLVANERPSNSPQAKDMMPVTENTVYFLPNNDAEQAQIHLYIPMQKADKKDDVLRSAFNQYFGLDFTGIVLNEIREKRSMAYTAYAFVGTQGIAGKASYLRGYIGTQNDKANDALDVLMGLVNDMPKNPERIDNIKSYLRQAMLTSHPSFRNKAMELVDLGYRGYTDDPAKENLPKVDALTFDDIVKFYEENIKDKPYCISIMGNPKNIDLKRLEKFGKVVKLNERKLFNTKDALF</sequence>
<evidence type="ECO:0000313" key="9">
    <source>
        <dbReference type="Proteomes" id="UP000028013"/>
    </source>
</evidence>
<keyword evidence="4" id="KW-0862">Zinc</keyword>
<name>A0A078RZV0_BACUN</name>
<dbReference type="Pfam" id="PF00675">
    <property type="entry name" value="Peptidase_M16"/>
    <property type="match status" value="2"/>
</dbReference>
<dbReference type="SUPFAM" id="SSF63411">
    <property type="entry name" value="LuxS/MPP-like metallohydrolase"/>
    <property type="match status" value="4"/>
</dbReference>
<keyword evidence="2" id="KW-0645">Protease</keyword>
<dbReference type="InterPro" id="IPR011765">
    <property type="entry name" value="Pept_M16_N"/>
</dbReference>
<dbReference type="GO" id="GO:0008237">
    <property type="term" value="F:metallopeptidase activity"/>
    <property type="evidence" value="ECO:0007669"/>
    <property type="project" value="UniProtKB-KW"/>
</dbReference>
<dbReference type="Gene3D" id="3.30.830.10">
    <property type="entry name" value="Metalloenzyme, LuxS/M16 peptidase-like"/>
    <property type="match status" value="4"/>
</dbReference>
<comment type="similarity">
    <text evidence="1">Belongs to the peptidase M16 family.</text>
</comment>
<dbReference type="AlphaFoldDB" id="A0A078RZV0"/>
<feature type="domain" description="Peptidase M16 C-terminal" evidence="7">
    <location>
        <begin position="242"/>
        <end position="417"/>
    </location>
</feature>
<evidence type="ECO:0000313" key="8">
    <source>
        <dbReference type="EMBL" id="KDS50881.1"/>
    </source>
</evidence>
<comment type="caution">
    <text evidence="8">The sequence shown here is derived from an EMBL/GenBank/DDBJ whole genome shotgun (WGS) entry which is preliminary data.</text>
</comment>
<evidence type="ECO:0000256" key="3">
    <source>
        <dbReference type="ARBA" id="ARBA00022801"/>
    </source>
</evidence>
<dbReference type="InterPro" id="IPR011249">
    <property type="entry name" value="Metalloenz_LuxS/M16"/>
</dbReference>
<evidence type="ECO:0000256" key="1">
    <source>
        <dbReference type="ARBA" id="ARBA00007261"/>
    </source>
</evidence>
<dbReference type="InterPro" id="IPR007863">
    <property type="entry name" value="Peptidase_M16_C"/>
</dbReference>
<accession>A0A078RZV0</accession>
<protein>
    <submittedName>
        <fullName evidence="8">Peptidase M16 inactive domain protein</fullName>
    </submittedName>
</protein>
<evidence type="ECO:0000259" key="6">
    <source>
        <dbReference type="Pfam" id="PF00675"/>
    </source>
</evidence>
<dbReference type="PATRIC" id="fig|1339349.3.peg.2202"/>
<dbReference type="Pfam" id="PF05193">
    <property type="entry name" value="Peptidase_M16_C"/>
    <property type="match status" value="2"/>
</dbReference>
<dbReference type="EMBL" id="JNHN01000173">
    <property type="protein sequence ID" value="KDS50881.1"/>
    <property type="molecule type" value="Genomic_DNA"/>
</dbReference>
<reference evidence="8 9" key="1">
    <citation type="submission" date="2014-04" db="EMBL/GenBank/DDBJ databases">
        <authorList>
            <person name="Sears C."/>
            <person name="Carroll K."/>
            <person name="Sack B.R."/>
            <person name="Qadri F."/>
            <person name="Myers L.L."/>
            <person name="Chung G.-T."/>
            <person name="Escheverria P."/>
            <person name="Fraser C.M."/>
            <person name="Sadzewicz L."/>
            <person name="Shefchek K.A."/>
            <person name="Tallon L."/>
            <person name="Das S.P."/>
            <person name="Daugherty S."/>
            <person name="Mongodin E.F."/>
        </authorList>
    </citation>
    <scope>NUCLEOTIDE SEQUENCE [LARGE SCALE GENOMIC DNA]</scope>
    <source>
        <strain evidence="8 9">3978 T3 ii</strain>
    </source>
</reference>
<keyword evidence="5" id="KW-0482">Metalloprotease</keyword>
<dbReference type="RefSeq" id="WP_039162497.1">
    <property type="nucleotide sequence ID" value="NZ_JNHN01000173.1"/>
</dbReference>
<dbReference type="InterPro" id="IPR050626">
    <property type="entry name" value="Peptidase_M16"/>
</dbReference>
<feature type="domain" description="Peptidase M16 N-terminal" evidence="6">
    <location>
        <begin position="52"/>
        <end position="85"/>
    </location>
</feature>
<evidence type="ECO:0000256" key="4">
    <source>
        <dbReference type="ARBA" id="ARBA00022833"/>
    </source>
</evidence>
<evidence type="ECO:0000259" key="7">
    <source>
        <dbReference type="Pfam" id="PF05193"/>
    </source>
</evidence>
<organism evidence="8 9">
    <name type="scientific">Bacteroides uniformis str. 3978 T3 ii</name>
    <dbReference type="NCBI Taxonomy" id="1339349"/>
    <lineage>
        <taxon>Bacteria</taxon>
        <taxon>Pseudomonadati</taxon>
        <taxon>Bacteroidota</taxon>
        <taxon>Bacteroidia</taxon>
        <taxon>Bacteroidales</taxon>
        <taxon>Bacteroidaceae</taxon>
        <taxon>Bacteroides</taxon>
    </lineage>
</organism>